<accession>A0A098B014</accession>
<keyword evidence="1" id="KW-1133">Transmembrane helix</keyword>
<evidence type="ECO:0000256" key="1">
    <source>
        <dbReference type="SAM" id="Phobius"/>
    </source>
</evidence>
<reference evidence="3 4" key="2">
    <citation type="submission" date="2015-12" db="EMBL/GenBank/DDBJ databases">
        <title>Draft Genome Sequence of Desulfitobacterium hafniense Strain DH, a Sulfate-reducing Bacterium Isolated from Paddy Soils.</title>
        <authorList>
            <person name="Bao P."/>
            <person name="Zhang X."/>
            <person name="Li G."/>
        </authorList>
    </citation>
    <scope>NUCLEOTIDE SEQUENCE [LARGE SCALE GENOMIC DNA]</scope>
    <source>
        <strain evidence="3 4">DH</strain>
    </source>
</reference>
<evidence type="ECO:0000313" key="3">
    <source>
        <dbReference type="EMBL" id="KTE91068.1"/>
    </source>
</evidence>
<dbReference type="RefSeq" id="WP_015944224.1">
    <property type="nucleotide sequence ID" value="NZ_LK996017.1"/>
</dbReference>
<reference evidence="2" key="1">
    <citation type="submission" date="2014-07" db="EMBL/GenBank/DDBJ databases">
        <authorList>
            <person name="Hornung V.Bastian."/>
        </authorList>
    </citation>
    <scope>NUCLEOTIDE SEQUENCE</scope>
    <source>
        <strain evidence="2">PCE-S</strain>
    </source>
</reference>
<dbReference type="Proteomes" id="UP000054623">
    <property type="component" value="Unassembled WGS sequence"/>
</dbReference>
<dbReference type="OrthoDB" id="1795609at2"/>
<gene>
    <name evidence="3" type="ORF">AT727_05560</name>
    <name evidence="2" type="ORF">DPCES_1803</name>
</gene>
<dbReference type="AlphaFoldDB" id="A0A098B014"/>
<organism evidence="2">
    <name type="scientific">Desulfitobacterium hafniense</name>
    <name type="common">Desulfitobacterium frappieri</name>
    <dbReference type="NCBI Taxonomy" id="49338"/>
    <lineage>
        <taxon>Bacteria</taxon>
        <taxon>Bacillati</taxon>
        <taxon>Bacillota</taxon>
        <taxon>Clostridia</taxon>
        <taxon>Eubacteriales</taxon>
        <taxon>Desulfitobacteriaceae</taxon>
        <taxon>Desulfitobacterium</taxon>
    </lineage>
</organism>
<evidence type="ECO:0000313" key="2">
    <source>
        <dbReference type="EMBL" id="CDX01690.1"/>
    </source>
</evidence>
<dbReference type="EMBL" id="LOCK01000028">
    <property type="protein sequence ID" value="KTE91068.1"/>
    <property type="molecule type" value="Genomic_DNA"/>
</dbReference>
<keyword evidence="1" id="KW-0472">Membrane</keyword>
<name>A0A098B014_DESHA</name>
<protein>
    <submittedName>
        <fullName evidence="2">Uncharacterized protein</fullName>
    </submittedName>
</protein>
<feature type="transmembrane region" description="Helical" evidence="1">
    <location>
        <begin position="175"/>
        <end position="193"/>
    </location>
</feature>
<dbReference type="PATRIC" id="fig|49338.4.peg.1941"/>
<evidence type="ECO:0000313" key="4">
    <source>
        <dbReference type="Proteomes" id="UP000054623"/>
    </source>
</evidence>
<sequence length="235" mass="25608">MNFHEFLISDQCDTPQDGGLQNIIAGFALLTRISAMPGSPVLSFVQPLIISRLFQASWVLLGSQILLLLAKHIFHLEKLPVLDLARGQKLQIPIEELQNLIQYLGTRQKAAPSNQGAAFNNTTNGTGALAFPTELPPDSPVYAAIFISVDYANEVYTPTLLVYVPILSFPGLRGALPFLILALLAVILVRCVVPPETTGAKPVPKPRTGQNQSFNLSSEDVMAILRRFGRFFGSP</sequence>
<proteinExistence type="predicted"/>
<keyword evidence="1" id="KW-0812">Transmembrane</keyword>
<dbReference type="EMBL" id="LK996017">
    <property type="protein sequence ID" value="CDX01690.1"/>
    <property type="molecule type" value="Genomic_DNA"/>
</dbReference>